<dbReference type="SMART" id="SM00612">
    <property type="entry name" value="Kelch"/>
    <property type="match status" value="2"/>
</dbReference>
<proteinExistence type="predicted"/>
<dbReference type="PANTHER" id="PTHR45632">
    <property type="entry name" value="LD33804P"/>
    <property type="match status" value="1"/>
</dbReference>
<accession>A0AAU9IPC0</accession>
<dbReference type="InterPro" id="IPR006652">
    <property type="entry name" value="Kelch_1"/>
</dbReference>
<dbReference type="Gene3D" id="2.120.10.80">
    <property type="entry name" value="Kelch-type beta propeller"/>
    <property type="match status" value="1"/>
</dbReference>
<name>A0AAU9IPC0_9CILI</name>
<evidence type="ECO:0000313" key="4">
    <source>
        <dbReference type="Proteomes" id="UP001162131"/>
    </source>
</evidence>
<evidence type="ECO:0000256" key="1">
    <source>
        <dbReference type="ARBA" id="ARBA00022441"/>
    </source>
</evidence>
<evidence type="ECO:0000313" key="3">
    <source>
        <dbReference type="EMBL" id="CAG9310118.1"/>
    </source>
</evidence>
<dbReference type="SUPFAM" id="SSF117281">
    <property type="entry name" value="Kelch motif"/>
    <property type="match status" value="1"/>
</dbReference>
<sequence length="430" mass="49874">MSNCVLCQEQAKKICYCSGVALCENHFQAHLEVLTEIDHYSEEISQANQDMERIKQLKLEITNFVILEMQRLDKITDDCFKDLAKTCDSLIKTLNEVKIKIQAETQQANASLRELVENIDTLNLEQLYQKMQSQNSEFFSIEWNSPWPGIQEIINKSQHFSIDWYRPDLNYYLYNGRKNKIKSYDIRSKKISVSNINNFECKVAPHILPIEDGLFVTGGANILGLTTDEAWFINLKAGNAEQKAKMRYKRYYHSAVYFNKSIFVIGGINERRESEAPFEIEKYDLKTNIWENIGPLQFQRRSPGACIYKNFIFVAGCDNSKTIEKIHLDTYYNESVSIREKIGEGCTLVPTPSGIVVFSLSKIFLIDENCQTLQEVRISEQTSWWCQCPPVRYGEFIYLVRFGNYHLIKFNLSKFSIEAADEEIPFDSVK</sequence>
<dbReference type="Proteomes" id="UP001162131">
    <property type="component" value="Unassembled WGS sequence"/>
</dbReference>
<keyword evidence="2" id="KW-0677">Repeat</keyword>
<dbReference type="PANTHER" id="PTHR45632:SF3">
    <property type="entry name" value="KELCH-LIKE PROTEIN 32"/>
    <property type="match status" value="1"/>
</dbReference>
<keyword evidence="1" id="KW-0880">Kelch repeat</keyword>
<evidence type="ECO:0000256" key="2">
    <source>
        <dbReference type="ARBA" id="ARBA00022737"/>
    </source>
</evidence>
<comment type="caution">
    <text evidence="3">The sequence shown here is derived from an EMBL/GenBank/DDBJ whole genome shotgun (WGS) entry which is preliminary data.</text>
</comment>
<dbReference type="AlphaFoldDB" id="A0AAU9IPC0"/>
<dbReference type="InterPro" id="IPR015915">
    <property type="entry name" value="Kelch-typ_b-propeller"/>
</dbReference>
<gene>
    <name evidence="3" type="ORF">BSTOLATCC_MIC327</name>
</gene>
<dbReference type="EMBL" id="CAJZBQ010000001">
    <property type="protein sequence ID" value="CAG9310118.1"/>
    <property type="molecule type" value="Genomic_DNA"/>
</dbReference>
<evidence type="ECO:0008006" key="5">
    <source>
        <dbReference type="Google" id="ProtNLM"/>
    </source>
</evidence>
<keyword evidence="4" id="KW-1185">Reference proteome</keyword>
<reference evidence="3" key="1">
    <citation type="submission" date="2021-09" db="EMBL/GenBank/DDBJ databases">
        <authorList>
            <consortium name="AG Swart"/>
            <person name="Singh M."/>
            <person name="Singh A."/>
            <person name="Seah K."/>
            <person name="Emmerich C."/>
        </authorList>
    </citation>
    <scope>NUCLEOTIDE SEQUENCE</scope>
    <source>
        <strain evidence="3">ATCC30299</strain>
    </source>
</reference>
<dbReference type="Pfam" id="PF01344">
    <property type="entry name" value="Kelch_1"/>
    <property type="match status" value="1"/>
</dbReference>
<protein>
    <recommendedName>
        <fullName evidence="5">Kelch motif family protein</fullName>
    </recommendedName>
</protein>
<organism evidence="3 4">
    <name type="scientific">Blepharisma stoltei</name>
    <dbReference type="NCBI Taxonomy" id="1481888"/>
    <lineage>
        <taxon>Eukaryota</taxon>
        <taxon>Sar</taxon>
        <taxon>Alveolata</taxon>
        <taxon>Ciliophora</taxon>
        <taxon>Postciliodesmatophora</taxon>
        <taxon>Heterotrichea</taxon>
        <taxon>Heterotrichida</taxon>
        <taxon>Blepharismidae</taxon>
        <taxon>Blepharisma</taxon>
    </lineage>
</organism>